<proteinExistence type="predicted"/>
<organism evidence="4 5">
    <name type="scientific">Legionella israelensis</name>
    <dbReference type="NCBI Taxonomy" id="454"/>
    <lineage>
        <taxon>Bacteria</taxon>
        <taxon>Pseudomonadati</taxon>
        <taxon>Pseudomonadota</taxon>
        <taxon>Gammaproteobacteria</taxon>
        <taxon>Legionellales</taxon>
        <taxon>Legionellaceae</taxon>
        <taxon>Legionella</taxon>
    </lineage>
</organism>
<feature type="chain" id="PRO_5043477563" evidence="1">
    <location>
        <begin position="24"/>
        <end position="228"/>
    </location>
</feature>
<name>A0AAX1EEX7_9GAMM</name>
<dbReference type="Pfam" id="PF13739">
    <property type="entry name" value="PdaC"/>
    <property type="match status" value="1"/>
</dbReference>
<keyword evidence="1" id="KW-0732">Signal</keyword>
<protein>
    <submittedName>
        <fullName evidence="4">DUF3298 domain-containing protein</fullName>
    </submittedName>
</protein>
<dbReference type="Pfam" id="PF11738">
    <property type="entry name" value="DUF3298"/>
    <property type="match status" value="1"/>
</dbReference>
<dbReference type="InterPro" id="IPR021729">
    <property type="entry name" value="DUF3298"/>
</dbReference>
<dbReference type="InterPro" id="IPR025303">
    <property type="entry name" value="PdaC"/>
</dbReference>
<dbReference type="Proteomes" id="UP000295517">
    <property type="component" value="Chromosome"/>
</dbReference>
<dbReference type="Gene3D" id="3.30.565.40">
    <property type="entry name" value="Fervidobacterium nodosum Rt17-B1 like"/>
    <property type="match status" value="1"/>
</dbReference>
<feature type="domain" description="Deacetylase PdaC" evidence="3">
    <location>
        <begin position="31"/>
        <end position="117"/>
    </location>
</feature>
<evidence type="ECO:0000313" key="5">
    <source>
        <dbReference type="Proteomes" id="UP000295517"/>
    </source>
</evidence>
<evidence type="ECO:0000259" key="2">
    <source>
        <dbReference type="Pfam" id="PF11738"/>
    </source>
</evidence>
<dbReference type="EMBL" id="CP038254">
    <property type="protein sequence ID" value="QBR83665.1"/>
    <property type="molecule type" value="Genomic_DNA"/>
</dbReference>
<dbReference type="Gene3D" id="3.90.640.20">
    <property type="entry name" value="Heat-shock cognate protein, ATPase"/>
    <property type="match status" value="1"/>
</dbReference>
<accession>A0AAX1EEX7</accession>
<feature type="domain" description="DUF3298" evidence="2">
    <location>
        <begin position="135"/>
        <end position="211"/>
    </location>
</feature>
<reference evidence="4 5" key="1">
    <citation type="submission" date="2019-03" db="EMBL/GenBank/DDBJ databases">
        <title>Diverse conjugative elements silence natural transformation in Legionella species.</title>
        <authorList>
            <person name="Durieux I."/>
            <person name="Ginevra C."/>
            <person name="Attaiech L."/>
            <person name="Picq K."/>
            <person name="Juan P.A."/>
            <person name="Jarraud S."/>
            <person name="Charpentier X."/>
        </authorList>
    </citation>
    <scope>NUCLEOTIDE SEQUENCE [LARGE SCALE GENOMIC DNA]</scope>
    <source>
        <strain evidence="4 5">HL-0427-4011</strain>
    </source>
</reference>
<sequence length="228" mass="26181">MTIYLLRTCGLVLLCTVSLLANAVQTKAIQKETKQYILDIKYPQGFSSKEVDSTIKQKIELIQNEFIRGLSDEADLPQDVPGKNGLTITYAIPYRQDSVLSVRLMISTYHRGAAHPNNQTEVLNFIRNKLVTLDTLFKKDSDYLKIFADYSRKKLLAKEDFDKQWVLTGTERKADNYKKWYFQKEGLVVIFDTYQVAAYVYGPQTVTIPLSVYRTMLKPDILNSVWGS</sequence>
<evidence type="ECO:0000256" key="1">
    <source>
        <dbReference type="SAM" id="SignalP"/>
    </source>
</evidence>
<dbReference type="InterPro" id="IPR037126">
    <property type="entry name" value="PdaC/RsiV-like_sf"/>
</dbReference>
<dbReference type="AlphaFoldDB" id="A0AAX1EEX7"/>
<evidence type="ECO:0000259" key="3">
    <source>
        <dbReference type="Pfam" id="PF13739"/>
    </source>
</evidence>
<evidence type="ECO:0000313" key="4">
    <source>
        <dbReference type="EMBL" id="QBR83665.1"/>
    </source>
</evidence>
<dbReference type="RefSeq" id="WP_135060012.1">
    <property type="nucleotide sequence ID" value="NZ_CP038254.1"/>
</dbReference>
<gene>
    <name evidence="4" type="ORF">E3983_04400</name>
</gene>
<feature type="signal peptide" evidence="1">
    <location>
        <begin position="1"/>
        <end position="23"/>
    </location>
</feature>